<gene>
    <name evidence="2" type="ORF">B0T19DRAFT_45716</name>
</gene>
<dbReference type="AlphaFoldDB" id="A0AAE0MM24"/>
<reference evidence="2" key="2">
    <citation type="submission" date="2023-06" db="EMBL/GenBank/DDBJ databases">
        <authorList>
            <consortium name="Lawrence Berkeley National Laboratory"/>
            <person name="Haridas S."/>
            <person name="Hensen N."/>
            <person name="Bonometti L."/>
            <person name="Westerberg I."/>
            <person name="Brannstrom I.O."/>
            <person name="Guillou S."/>
            <person name="Cros-Aarteil S."/>
            <person name="Calhoun S."/>
            <person name="Kuo A."/>
            <person name="Mondo S."/>
            <person name="Pangilinan J."/>
            <person name="Riley R."/>
            <person name="Labutti K."/>
            <person name="Andreopoulos B."/>
            <person name="Lipzen A."/>
            <person name="Chen C."/>
            <person name="Yanf M."/>
            <person name="Daum C."/>
            <person name="Ng V."/>
            <person name="Clum A."/>
            <person name="Steindorff A."/>
            <person name="Ohm R."/>
            <person name="Martin F."/>
            <person name="Silar P."/>
            <person name="Natvig D."/>
            <person name="Lalanne C."/>
            <person name="Gautier V."/>
            <person name="Ament-Velasquez S.L."/>
            <person name="Kruys A."/>
            <person name="Hutchinson M.I."/>
            <person name="Powell A.J."/>
            <person name="Barry K."/>
            <person name="Miller A.N."/>
            <person name="Grigoriev I.V."/>
            <person name="Debuchy R."/>
            <person name="Gladieux P."/>
            <person name="Thoren M.H."/>
            <person name="Johannesson H."/>
        </authorList>
    </citation>
    <scope>NUCLEOTIDE SEQUENCE</scope>
    <source>
        <strain evidence="2">SMH4131-1</strain>
    </source>
</reference>
<evidence type="ECO:0000313" key="2">
    <source>
        <dbReference type="EMBL" id="KAK3336648.1"/>
    </source>
</evidence>
<protein>
    <submittedName>
        <fullName evidence="2">Uncharacterized protein</fullName>
    </submittedName>
</protein>
<evidence type="ECO:0000256" key="1">
    <source>
        <dbReference type="SAM" id="Phobius"/>
    </source>
</evidence>
<evidence type="ECO:0000313" key="3">
    <source>
        <dbReference type="Proteomes" id="UP001286456"/>
    </source>
</evidence>
<sequence length="174" mass="19929">MFRLWKREINIMTQKRKEEKEKKVSVRSGLAGFAKHYSSFHYNIIICDMHELAKISLVVLMVSLRLCLFSMAVKIWWGEPPFAGLARCCCDVCHRRLVSEVRRETELPLHQIIIPLATRETAPLFVYQQQRSCNLISLPVSYQNFGVLSSLFFFSVAVVCGSCDATPQRNIVGS</sequence>
<comment type="caution">
    <text evidence="2">The sequence shown here is derived from an EMBL/GenBank/DDBJ whole genome shotgun (WGS) entry which is preliminary data.</text>
</comment>
<organism evidence="2 3">
    <name type="scientific">Cercophora scortea</name>
    <dbReference type="NCBI Taxonomy" id="314031"/>
    <lineage>
        <taxon>Eukaryota</taxon>
        <taxon>Fungi</taxon>
        <taxon>Dikarya</taxon>
        <taxon>Ascomycota</taxon>
        <taxon>Pezizomycotina</taxon>
        <taxon>Sordariomycetes</taxon>
        <taxon>Sordariomycetidae</taxon>
        <taxon>Sordariales</taxon>
        <taxon>Lasiosphaeriaceae</taxon>
        <taxon>Cercophora</taxon>
    </lineage>
</organism>
<feature type="transmembrane region" description="Helical" evidence="1">
    <location>
        <begin position="55"/>
        <end position="77"/>
    </location>
</feature>
<keyword evidence="1" id="KW-0472">Membrane</keyword>
<keyword evidence="1" id="KW-1133">Transmembrane helix</keyword>
<proteinExistence type="predicted"/>
<keyword evidence="1" id="KW-0812">Transmembrane</keyword>
<reference evidence="2" key="1">
    <citation type="journal article" date="2023" name="Mol. Phylogenet. Evol.">
        <title>Genome-scale phylogeny and comparative genomics of the fungal order Sordariales.</title>
        <authorList>
            <person name="Hensen N."/>
            <person name="Bonometti L."/>
            <person name="Westerberg I."/>
            <person name="Brannstrom I.O."/>
            <person name="Guillou S."/>
            <person name="Cros-Aarteil S."/>
            <person name="Calhoun S."/>
            <person name="Haridas S."/>
            <person name="Kuo A."/>
            <person name="Mondo S."/>
            <person name="Pangilinan J."/>
            <person name="Riley R."/>
            <person name="LaButti K."/>
            <person name="Andreopoulos B."/>
            <person name="Lipzen A."/>
            <person name="Chen C."/>
            <person name="Yan M."/>
            <person name="Daum C."/>
            <person name="Ng V."/>
            <person name="Clum A."/>
            <person name="Steindorff A."/>
            <person name="Ohm R.A."/>
            <person name="Martin F."/>
            <person name="Silar P."/>
            <person name="Natvig D.O."/>
            <person name="Lalanne C."/>
            <person name="Gautier V."/>
            <person name="Ament-Velasquez S.L."/>
            <person name="Kruys A."/>
            <person name="Hutchinson M.I."/>
            <person name="Powell A.J."/>
            <person name="Barry K."/>
            <person name="Miller A.N."/>
            <person name="Grigoriev I.V."/>
            <person name="Debuchy R."/>
            <person name="Gladieux P."/>
            <person name="Hiltunen Thoren M."/>
            <person name="Johannesson H."/>
        </authorList>
    </citation>
    <scope>NUCLEOTIDE SEQUENCE</scope>
    <source>
        <strain evidence="2">SMH4131-1</strain>
    </source>
</reference>
<accession>A0AAE0MM24</accession>
<dbReference type="Proteomes" id="UP001286456">
    <property type="component" value="Unassembled WGS sequence"/>
</dbReference>
<name>A0AAE0MM24_9PEZI</name>
<keyword evidence="3" id="KW-1185">Reference proteome</keyword>
<dbReference type="EMBL" id="JAUEPO010000001">
    <property type="protein sequence ID" value="KAK3336648.1"/>
    <property type="molecule type" value="Genomic_DNA"/>
</dbReference>